<comment type="similarity">
    <text evidence="7">Belongs to the LRR-containing bacterial E3 ligase family.</text>
</comment>
<keyword evidence="7" id="KW-1035">Host cytoplasm</keyword>
<keyword evidence="7" id="KW-0808">Transferase</keyword>
<dbReference type="Proteomes" id="UP000294335">
    <property type="component" value="Unassembled WGS sequence"/>
</dbReference>
<dbReference type="InterPro" id="IPR046673">
    <property type="entry name" value="ToxA_N"/>
</dbReference>
<dbReference type="PANTHER" id="PTHR24373:SF275">
    <property type="entry name" value="TIR DOMAIN-CONTAINING PROTEIN"/>
    <property type="match status" value="1"/>
</dbReference>
<proteinExistence type="inferred from homology"/>
<evidence type="ECO:0000256" key="7">
    <source>
        <dbReference type="PROSITE-ProRule" id="PRU01398"/>
    </source>
</evidence>
<dbReference type="InterPro" id="IPR050328">
    <property type="entry name" value="Dev_Immune_Receptor"/>
</dbReference>
<keyword evidence="7" id="KW-0832">Ubl conjugation</keyword>
<name>A0AAQ1PG13_9PSED</name>
<comment type="PTM">
    <text evidence="7">Ubiquitinated in the presence of host E1 ubiquitin-activating enzyme, E2 ubiquitin-conjugating enzyme and ubiquitin.</text>
</comment>
<evidence type="ECO:0000259" key="8">
    <source>
        <dbReference type="PROSITE" id="PS52053"/>
    </source>
</evidence>
<sequence length="1842" mass="205568">MPTAVTAVPNVHYSIIERKIPTWLKQAPPETHRAMRNWLQPPAWLATALQQQPEVAKAWQEEHARHREHQAQVHKLFEQLPTLETYATKALSEAIKQRFGLDLDVRDTYLVDARLIDTTNAIDSRQAVDRATRSLLHCALHNFDQAATAEHGMDAPANLLEKSVIVDHRRFMGTVPITNALDIAAEDFADLCRTLDIGGKYHELVHAIYYPAATPPLSADETALAVYETLGRAEVSAFRQSLHFARLKGDISETLYSAALATPLDQAPSSSSAVTFSLLDLWEAELTGVVLLTLHTEGHQAVALYIPEDSTTPLKEFTSQKALHDELRDRLQADIGYLDRHLADRDKAPIITRLKDRLTPLAWSVRGLQERVPDPHATLYPVKRPFSHAFQGVMAFQKAQRHEKDVLYHATPTEIVDRRTAQAHRELIAGRVLTGLNIAGFFVPGLGEAMLAVCLAQLAHEVYEGIEAWENDERDTAYGYMVDVIENVAIMAALGAAAKALSGARGSEAGTELGGPEIEEPADKVPELERIPVETPSFIEELEDVETPDGQTRLWKPDLAPYQSPEVLPDDLVPDELGLRHHQGKRWLVLQGNQYLVTQAPTTGEYRLQHPANPRRYQPPVRHNGAGAWLHVTDRPLSWSGTALLHRIGHLSAHFDGPTLQRIVAVSGIREDELRRALADSQRLPALLEDTLQRFKLDETIRQLPDATTHPAEFSNAYASLPLSLAPGAEAIKRVYPKLPKAVANELARGASADELQMLDNGKVPLRLGEEARIYQQQIRLARACEGLYLSSVPNWDSDRLIMHTLERLPGWPAETRLRLLQRMSWPPQDHAIGPLDDHPYKTITHAQAGYIVHDENLSSAVVTTHPSLYAALYEALPAAMAQIDVANHQALQHLVQESPLLPRPALRVLLGMQPVRPGYRSPMRLADGRLGYPLSGGGPATQGVTRQRLLEAVEATGLAARTGRTPDQVLLALAGHGRTQLQILEHLQTLLEQRIELQSRLDDWSEAISPATDQAAQDYDSLRDSIMQHWYDAALDESAGPGTELRIARVPLADIPLTLPDFFNNRVRSLSLIDLPSGTLAGWAQNERLLQRLLRQMPQIESLEISRPFDPRATPSSFLFCIPTITEHLPGLQRLVITNQNIALSESDLNLLAGLRQLRYLDLSGNRLAQGNRPSFHELTLDYLGLDQMQLAQWPSGIGSDALARIAHLSLRHNNLRSLPSFLLHETDTLTTPPVISLEGNSINESHLQRLWLNERFDTSGITTDQPAALSEQLARIRDERQQMREAIDGWAQASSSSNPLTQAALADRQRIASAISQFWEQQEQGQSYLRLQLDEVAIEHFPRRLPPFFGARVSTLSLTRLQGSASQLDELLRRFPNITRLTIDEHQAATPALASALARVPQLTYLEFRNMGLEVDQAMLDIFAGLQHLTSLDLSGNRVGSIDRVPASLSGSLQSLALTNMNLQTWPSWCDSLLPLELLDLSSNNITQLPEHILSNLNNPMPITSIALFDNPLPLETILRVRAFSDSSQHSYSFALDIPDNLMLADSSSEGSLDHPHFPLLGDDTPRLEDWMLGSEAQNEALQDCWERLEGSDLLRLAGRLHNAAPYVDPNTRNTFCERVRMMLVVAASNESERPIMESIAAAALPDPDTGSQTCHDGALQEFNNIELYLMGQRLLIDAGDTLQALRHRLLQLFRIEQLELLATQRTGSGDRVSVRLAYRRELARELDLPIADSMRFRGAANLARDELSSVLEKVRKSELSDALVDYMLANTDWTTRLRAECADRFAEIDARFRLRVLELASKDHSLEEELNLQQGLQDDKDQEEKELLRELTIKQINNN</sequence>
<keyword evidence="7" id="KW-0964">Secreted</keyword>
<evidence type="ECO:0000256" key="5">
    <source>
        <dbReference type="ARBA" id="ARBA00022737"/>
    </source>
</evidence>
<keyword evidence="4" id="KW-0732">Signal</keyword>
<evidence type="ECO:0000313" key="9">
    <source>
        <dbReference type="EMBL" id="SPO64051.1"/>
    </source>
</evidence>
<keyword evidence="10" id="KW-1185">Reference proteome</keyword>
<dbReference type="GO" id="GO:0016567">
    <property type="term" value="P:protein ubiquitination"/>
    <property type="evidence" value="ECO:0007669"/>
    <property type="project" value="InterPro"/>
</dbReference>
<dbReference type="PANTHER" id="PTHR24373">
    <property type="entry name" value="SLIT RELATED LEUCINE-RICH REPEAT NEURONAL PROTEIN"/>
    <property type="match status" value="1"/>
</dbReference>
<comment type="caution">
    <text evidence="9">The sequence shown here is derived from an EMBL/GenBank/DDBJ whole genome shotgun (WGS) entry which is preliminary data.</text>
</comment>
<dbReference type="InterPro" id="IPR001611">
    <property type="entry name" value="Leu-rich_rpt"/>
</dbReference>
<dbReference type="EMBL" id="OPYN01000232">
    <property type="protein sequence ID" value="SPO64051.1"/>
    <property type="molecule type" value="Genomic_DNA"/>
</dbReference>
<evidence type="ECO:0000256" key="3">
    <source>
        <dbReference type="ARBA" id="ARBA00022614"/>
    </source>
</evidence>
<dbReference type="Pfam" id="PF14496">
    <property type="entry name" value="NEL"/>
    <property type="match status" value="1"/>
</dbReference>
<keyword evidence="7" id="KW-0833">Ubl conjugation pathway</keyword>
<accession>A0AAQ1PG13</accession>
<organism evidence="9 10">
    <name type="scientific">Pseudomonas inefficax</name>
    <dbReference type="NCBI Taxonomy" id="2078786"/>
    <lineage>
        <taxon>Bacteria</taxon>
        <taxon>Pseudomonadati</taxon>
        <taxon>Pseudomonadota</taxon>
        <taxon>Gammaproteobacteria</taxon>
        <taxon>Pseudomonadales</taxon>
        <taxon>Pseudomonadaceae</taxon>
        <taxon>Pseudomonas</taxon>
    </lineage>
</organism>
<dbReference type="GO" id="GO:0061630">
    <property type="term" value="F:ubiquitin protein ligase activity"/>
    <property type="evidence" value="ECO:0007669"/>
    <property type="project" value="UniProtKB-EC"/>
</dbReference>
<evidence type="ECO:0000313" key="10">
    <source>
        <dbReference type="Proteomes" id="UP000294335"/>
    </source>
</evidence>
<keyword evidence="5" id="KW-0677">Repeat</keyword>
<dbReference type="InterPro" id="IPR003591">
    <property type="entry name" value="Leu-rich_rpt_typical-subtyp"/>
</dbReference>
<reference evidence="9 10" key="1">
    <citation type="submission" date="2018-02" db="EMBL/GenBank/DDBJ databases">
        <authorList>
            <person name="Dubost A."/>
        </authorList>
    </citation>
    <scope>NUCLEOTIDE SEQUENCE [LARGE SCALE GENOMIC DNA]</scope>
    <source>
        <strain evidence="10">JV551A3</strain>
    </source>
</reference>
<dbReference type="GO" id="GO:0005576">
    <property type="term" value="C:extracellular region"/>
    <property type="evidence" value="ECO:0007669"/>
    <property type="project" value="UniProtKB-UniRule"/>
</dbReference>
<comment type="catalytic activity">
    <reaction evidence="1">
        <text>S-ubiquitinyl-[E2 ubiquitin-conjugating enzyme]-L-cysteine + [acceptor protein]-L-lysine = [E2 ubiquitin-conjugating enzyme]-L-cysteine + N(6)-ubiquitinyl-[acceptor protein]-L-lysine.</text>
        <dbReference type="EC" id="2.3.2.27"/>
    </reaction>
</comment>
<dbReference type="InterPro" id="IPR029487">
    <property type="entry name" value="NEL_dom"/>
</dbReference>
<keyword evidence="3" id="KW-0433">Leucine-rich repeat</keyword>
<dbReference type="InterPro" id="IPR032675">
    <property type="entry name" value="LRR_dom_sf"/>
</dbReference>
<dbReference type="PROSITE" id="PS52053">
    <property type="entry name" value="NEL"/>
    <property type="match status" value="1"/>
</dbReference>
<evidence type="ECO:0000256" key="4">
    <source>
        <dbReference type="ARBA" id="ARBA00022729"/>
    </source>
</evidence>
<dbReference type="Pfam" id="PF00560">
    <property type="entry name" value="LRR_1"/>
    <property type="match status" value="1"/>
</dbReference>
<dbReference type="PROSITE" id="PS51450">
    <property type="entry name" value="LRR"/>
    <property type="match status" value="2"/>
</dbReference>
<evidence type="ECO:0000256" key="6">
    <source>
        <dbReference type="ARBA" id="ARBA00023026"/>
    </source>
</evidence>
<dbReference type="Gene3D" id="3.80.10.10">
    <property type="entry name" value="Ribonuclease Inhibitor"/>
    <property type="match status" value="2"/>
</dbReference>
<evidence type="ECO:0000256" key="1">
    <source>
        <dbReference type="ARBA" id="ARBA00000900"/>
    </source>
</evidence>
<gene>
    <name evidence="9" type="ORF">JV551A3_V1_2320059</name>
</gene>
<dbReference type="SUPFAM" id="SSF52058">
    <property type="entry name" value="L domain-like"/>
    <property type="match status" value="1"/>
</dbReference>
<keyword evidence="6" id="KW-0843">Virulence</keyword>
<dbReference type="SMART" id="SM00369">
    <property type="entry name" value="LRR_TYP"/>
    <property type="match status" value="4"/>
</dbReference>
<evidence type="ECO:0000256" key="2">
    <source>
        <dbReference type="ARBA" id="ARBA00012483"/>
    </source>
</evidence>
<dbReference type="Pfam" id="PF20178">
    <property type="entry name" value="ToxA_N"/>
    <property type="match status" value="1"/>
</dbReference>
<protein>
    <recommendedName>
        <fullName evidence="2">RING-type E3 ubiquitin transferase</fullName>
        <ecNumber evidence="2">2.3.2.27</ecNumber>
    </recommendedName>
</protein>
<dbReference type="EC" id="2.3.2.27" evidence="2"/>
<feature type="active site" description="Glycyl thioester intermediate" evidence="7">
    <location>
        <position position="1657"/>
    </location>
</feature>
<dbReference type="Gene3D" id="1.20.58.360">
    <property type="entry name" value="Shigella T3SS effector IpaH defines"/>
    <property type="match status" value="1"/>
</dbReference>
<dbReference type="RefSeq" id="WP_235874652.1">
    <property type="nucleotide sequence ID" value="NZ_OPYN01000232.1"/>
</dbReference>
<feature type="domain" description="NEL" evidence="8">
    <location>
        <begin position="1565"/>
        <end position="1842"/>
    </location>
</feature>